<sequence length="470" mass="48702">MGTSDRQMIEGRDITSRMDVDAIACAPDTVSIARGACPSLSAPMITGDGLLVRLRPTTPGLTIRQFRALAEAADRHGNGLIEITARGNLQLRGMTAQSVGGLAADIERAGIDPESGVTIEIPPLNGLDPLEIADARELATRLRQQIAALDPQPALAPKLTIIIETGGRLNLDAISADIRLRATRTPDGSTIWVLAIGGTAETAKVLASLSAEQSIPAIIGLLKTLARIGPRARGRNLDLDSLRTEFQSPDVGALCITEQHVSPIGIHVLGGDRLALGLRPCFGQIHAKDILSFLAVSEAAGATEIRTAPEHAILVLGLDALSAEDIRLAAAGCGFRTNANDPLNHIDVCSGAGACASAFYATKSVATDLAGTAPELLDGSLTIHLSGCRKGCARPDAAALTIVGAPMGYGIVVNGSASSAPVAYIGKDELKSALTQMSRLVRNNKVAGESAEECLTRLGTNAIVTALRQG</sequence>
<dbReference type="InterPro" id="IPR045854">
    <property type="entry name" value="NO2/SO3_Rdtase_4Fe4S_sf"/>
</dbReference>
<evidence type="ECO:0000313" key="8">
    <source>
        <dbReference type="EMBL" id="MDL2406099.1"/>
    </source>
</evidence>
<keyword evidence="1" id="KW-0004">4Fe-4S</keyword>
<accession>A0ABT7KFY7</accession>
<evidence type="ECO:0000259" key="7">
    <source>
        <dbReference type="Pfam" id="PF03460"/>
    </source>
</evidence>
<organism evidence="8 9">
    <name type="scientific">Rhizobium calliandrae</name>
    <dbReference type="NCBI Taxonomy" id="1312182"/>
    <lineage>
        <taxon>Bacteria</taxon>
        <taxon>Pseudomonadati</taxon>
        <taxon>Pseudomonadota</taxon>
        <taxon>Alphaproteobacteria</taxon>
        <taxon>Hyphomicrobiales</taxon>
        <taxon>Rhizobiaceae</taxon>
        <taxon>Rhizobium/Agrobacterium group</taxon>
        <taxon>Rhizobium</taxon>
    </lineage>
</organism>
<reference evidence="8" key="1">
    <citation type="submission" date="2023-06" db="EMBL/GenBank/DDBJ databases">
        <title>Phylogenetic Diversity of Rhizobium strains.</title>
        <authorList>
            <person name="Moura F.T."/>
            <person name="Helene L.C.F."/>
            <person name="Hungria M."/>
        </authorList>
    </citation>
    <scope>NUCLEOTIDE SEQUENCE</scope>
    <source>
        <strain evidence="8">CCGE524</strain>
    </source>
</reference>
<keyword evidence="9" id="KW-1185">Reference proteome</keyword>
<protein>
    <submittedName>
        <fullName evidence="8">Precorrin-3B synthase</fullName>
        <ecNumber evidence="8">1.14.13.83</ecNumber>
    </submittedName>
</protein>
<proteinExistence type="predicted"/>
<dbReference type="SUPFAM" id="SSF55124">
    <property type="entry name" value="Nitrite/Sulfite reductase N-terminal domain-like"/>
    <property type="match status" value="2"/>
</dbReference>
<evidence type="ECO:0000256" key="1">
    <source>
        <dbReference type="ARBA" id="ARBA00022485"/>
    </source>
</evidence>
<evidence type="ECO:0000256" key="3">
    <source>
        <dbReference type="ARBA" id="ARBA00022723"/>
    </source>
</evidence>
<dbReference type="InterPro" id="IPR051329">
    <property type="entry name" value="NIR_SIR_4Fe-4S"/>
</dbReference>
<keyword evidence="2" id="KW-0349">Heme</keyword>
<dbReference type="GO" id="GO:0043818">
    <property type="term" value="F:precorrin-3B synthase activity"/>
    <property type="evidence" value="ECO:0007669"/>
    <property type="project" value="UniProtKB-EC"/>
</dbReference>
<keyword evidence="3" id="KW-0479">Metal-binding</keyword>
<dbReference type="InterPro" id="IPR005117">
    <property type="entry name" value="NiRdtase/SiRdtase_haem-b_fer"/>
</dbReference>
<dbReference type="Pfam" id="PF03460">
    <property type="entry name" value="NIR_SIR_ferr"/>
    <property type="match status" value="1"/>
</dbReference>
<dbReference type="Gene3D" id="3.30.413.10">
    <property type="entry name" value="Sulfite Reductase Hemoprotein, domain 1"/>
    <property type="match status" value="2"/>
</dbReference>
<keyword evidence="4 8" id="KW-0560">Oxidoreductase</keyword>
<dbReference type="PANTHER" id="PTHR32439:SF9">
    <property type="entry name" value="BLR3264 PROTEIN"/>
    <property type="match status" value="1"/>
</dbReference>
<dbReference type="NCBIfam" id="TIGR02435">
    <property type="entry name" value="CobG"/>
    <property type="match status" value="1"/>
</dbReference>
<evidence type="ECO:0000256" key="6">
    <source>
        <dbReference type="ARBA" id="ARBA00023014"/>
    </source>
</evidence>
<dbReference type="SUPFAM" id="SSF56014">
    <property type="entry name" value="Nitrite and sulphite reductase 4Fe-4S domain-like"/>
    <property type="match status" value="2"/>
</dbReference>
<comment type="caution">
    <text evidence="8">The sequence shown here is derived from an EMBL/GenBank/DDBJ whole genome shotgun (WGS) entry which is preliminary data.</text>
</comment>
<dbReference type="PANTHER" id="PTHR32439">
    <property type="entry name" value="FERREDOXIN--NITRITE REDUCTASE, CHLOROPLASTIC"/>
    <property type="match status" value="1"/>
</dbReference>
<name>A0ABT7KFY7_9HYPH</name>
<evidence type="ECO:0000256" key="2">
    <source>
        <dbReference type="ARBA" id="ARBA00022617"/>
    </source>
</evidence>
<dbReference type="InterPro" id="IPR012798">
    <property type="entry name" value="Cbl_synth_CobG-like"/>
</dbReference>
<evidence type="ECO:0000256" key="5">
    <source>
        <dbReference type="ARBA" id="ARBA00023004"/>
    </source>
</evidence>
<keyword evidence="6" id="KW-0411">Iron-sulfur</keyword>
<dbReference type="EMBL" id="JARFYN010000010">
    <property type="protein sequence ID" value="MDL2406099.1"/>
    <property type="molecule type" value="Genomic_DNA"/>
</dbReference>
<dbReference type="RefSeq" id="WP_285879138.1">
    <property type="nucleotide sequence ID" value="NZ_JARFYN010000010.1"/>
</dbReference>
<dbReference type="EC" id="1.14.13.83" evidence="8"/>
<dbReference type="Gene3D" id="3.90.480.10">
    <property type="entry name" value="Sulfite Reductase Hemoprotein,Domain 2"/>
    <property type="match status" value="1"/>
</dbReference>
<evidence type="ECO:0000313" key="9">
    <source>
        <dbReference type="Proteomes" id="UP001172630"/>
    </source>
</evidence>
<feature type="domain" description="Nitrite/Sulfite reductase ferredoxin-like" evidence="7">
    <location>
        <begin position="44"/>
        <end position="107"/>
    </location>
</feature>
<evidence type="ECO:0000256" key="4">
    <source>
        <dbReference type="ARBA" id="ARBA00023002"/>
    </source>
</evidence>
<keyword evidence="5" id="KW-0408">Iron</keyword>
<dbReference type="Proteomes" id="UP001172630">
    <property type="component" value="Unassembled WGS sequence"/>
</dbReference>
<gene>
    <name evidence="8" type="primary">cobG</name>
    <name evidence="8" type="ORF">PY650_10550</name>
</gene>
<dbReference type="InterPro" id="IPR036136">
    <property type="entry name" value="Nit/Sulf_reduc_fer-like_dom_sf"/>
</dbReference>